<accession>A0AAD2DD36</accession>
<feature type="compositionally biased region" description="Basic and acidic residues" evidence="1">
    <location>
        <begin position="303"/>
        <end position="313"/>
    </location>
</feature>
<keyword evidence="3" id="KW-1185">Reference proteome</keyword>
<comment type="caution">
    <text evidence="2">The sequence shown here is derived from an EMBL/GenBank/DDBJ whole genome shotgun (WGS) entry which is preliminary data.</text>
</comment>
<reference evidence="2" key="1">
    <citation type="submission" date="2023-07" db="EMBL/GenBank/DDBJ databases">
        <authorList>
            <consortium name="AG Swart"/>
            <person name="Singh M."/>
            <person name="Singh A."/>
            <person name="Seah K."/>
            <person name="Emmerich C."/>
        </authorList>
    </citation>
    <scope>NUCLEOTIDE SEQUENCE</scope>
    <source>
        <strain evidence="2">DP1</strain>
    </source>
</reference>
<organism evidence="2 3">
    <name type="scientific">Euplotes crassus</name>
    <dbReference type="NCBI Taxonomy" id="5936"/>
    <lineage>
        <taxon>Eukaryota</taxon>
        <taxon>Sar</taxon>
        <taxon>Alveolata</taxon>
        <taxon>Ciliophora</taxon>
        <taxon>Intramacronucleata</taxon>
        <taxon>Spirotrichea</taxon>
        <taxon>Hypotrichia</taxon>
        <taxon>Euplotida</taxon>
        <taxon>Euplotidae</taxon>
        <taxon>Moneuplotes</taxon>
    </lineage>
</organism>
<sequence>MSIYNGFRTRALEDNYLQCFFKLCELVQFRLVCFYTRGFESQNTGPEEMDDQVIFAKILRYLRRMNKLESKKYLPPKFSKAFVDLWGYIDSRNVEISNSEISTTKNTFRNLTRSELFHKNARFGKKELSSHKIKQSFDSSCSNNRNSETLPNGDHYLASSSPMHLSYDDQKNTIDRAPHTSLMESIQENTRYKSKRNFKRSKVNKPTKIRLGSNILMKASCDTSSGQIPVQNNIVMPIMNCYSQCQYNINISKQRGASKSQLSGGMNVVEQVVRKSMESAEIQNRANKRRGETASGMRKYKTKSKEKYDKGDETEYGSDSRSNLRENKGYSKVKVKEKRGPLTISNASVRYKTRQSIPIKKDPVKKSVHYKMLRNEIRKSNDFEIKPLLNPEQAKKKNWKMQLIRDIESKPSSRPGFLRNDPKFININRNYNYKHKINVKNKRTPSSEELDNTIETQYSPKSLYH</sequence>
<gene>
    <name evidence="2" type="ORF">ECRASSUSDP1_LOCUS29495</name>
</gene>
<evidence type="ECO:0000313" key="3">
    <source>
        <dbReference type="Proteomes" id="UP001295684"/>
    </source>
</evidence>
<feature type="region of interest" description="Disordered" evidence="1">
    <location>
        <begin position="440"/>
        <end position="465"/>
    </location>
</feature>
<evidence type="ECO:0000256" key="1">
    <source>
        <dbReference type="SAM" id="MobiDB-lite"/>
    </source>
</evidence>
<dbReference type="EMBL" id="CAMPGE010030342">
    <property type="protein sequence ID" value="CAI2387861.1"/>
    <property type="molecule type" value="Genomic_DNA"/>
</dbReference>
<dbReference type="AlphaFoldDB" id="A0AAD2DD36"/>
<proteinExistence type="predicted"/>
<protein>
    <submittedName>
        <fullName evidence="2">Uncharacterized protein</fullName>
    </submittedName>
</protein>
<dbReference type="Proteomes" id="UP001295684">
    <property type="component" value="Unassembled WGS sequence"/>
</dbReference>
<evidence type="ECO:0000313" key="2">
    <source>
        <dbReference type="EMBL" id="CAI2387861.1"/>
    </source>
</evidence>
<name>A0AAD2DD36_EUPCR</name>
<feature type="compositionally biased region" description="Polar residues" evidence="1">
    <location>
        <begin position="453"/>
        <end position="465"/>
    </location>
</feature>
<feature type="region of interest" description="Disordered" evidence="1">
    <location>
        <begin position="281"/>
        <end position="331"/>
    </location>
</feature>